<dbReference type="Proteomes" id="UP000191257">
    <property type="component" value="Chromosome"/>
</dbReference>
<accession>A0A1V0GQ88</accession>
<dbReference type="STRING" id="147645.A6J80_06145"/>
<protein>
    <submittedName>
        <fullName evidence="9">GMC family oxidoreductase</fullName>
    </submittedName>
</protein>
<evidence type="ECO:0000259" key="7">
    <source>
        <dbReference type="Pfam" id="PF00890"/>
    </source>
</evidence>
<feature type="domain" description="Glucose-methanol-choline oxidoreductase N-terminal" evidence="6">
    <location>
        <begin position="102"/>
        <end position="320"/>
    </location>
</feature>
<dbReference type="InterPro" id="IPR051473">
    <property type="entry name" value="P2Ox-like"/>
</dbReference>
<dbReference type="Pfam" id="PF05199">
    <property type="entry name" value="GMC_oxred_C"/>
    <property type="match status" value="1"/>
</dbReference>
<comment type="cofactor">
    <cofactor evidence="1">
        <name>FAD</name>
        <dbReference type="ChEBI" id="CHEBI:57692"/>
    </cofactor>
</comment>
<dbReference type="InterPro" id="IPR036188">
    <property type="entry name" value="FAD/NAD-bd_sf"/>
</dbReference>
<dbReference type="AlphaFoldDB" id="A0A1V0GQ88"/>
<reference evidence="9" key="1">
    <citation type="submission" date="2017-12" db="EMBL/GenBank/DDBJ databases">
        <title>FDA dAtabase for Regulatory Grade micrObial Sequences (FDA-ARGOS): Supporting development and validation of Infectious Disease Dx tests.</title>
        <authorList>
            <person name="Campos J."/>
            <person name="Goldberg B."/>
            <person name="Tallon L."/>
            <person name="Sadzewicz L."/>
            <person name="Sengamalay N."/>
            <person name="Ott S."/>
            <person name="Godinez A."/>
            <person name="Nagaraj S."/>
            <person name="Vyas G."/>
            <person name="Aluvathingal J."/>
            <person name="Nadendla S."/>
            <person name="Geyer C."/>
            <person name="Nandy P."/>
            <person name="Hobson J."/>
            <person name="Sichtig H."/>
        </authorList>
    </citation>
    <scope>NUCLEOTIDE SEQUENCE</scope>
    <source>
        <strain evidence="9">FDAARGOS_252</strain>
    </source>
</reference>
<dbReference type="KEGG" id="pye:A6J80_06145"/>
<dbReference type="eggNOG" id="COG2303">
    <property type="taxonomic scope" value="Bacteria"/>
</dbReference>
<evidence type="ECO:0000256" key="3">
    <source>
        <dbReference type="ARBA" id="ARBA00022630"/>
    </source>
</evidence>
<dbReference type="PANTHER" id="PTHR42784:SF1">
    <property type="entry name" value="PYRANOSE 2-OXIDASE"/>
    <property type="match status" value="1"/>
</dbReference>
<evidence type="ECO:0000256" key="2">
    <source>
        <dbReference type="ARBA" id="ARBA00010790"/>
    </source>
</evidence>
<dbReference type="RefSeq" id="WP_080620846.1">
    <property type="nucleotide sequence ID" value="NZ_CAWMZI010000001.1"/>
</dbReference>
<evidence type="ECO:0000313" key="10">
    <source>
        <dbReference type="Proteomes" id="UP000191257"/>
    </source>
</evidence>
<evidence type="ECO:0000256" key="5">
    <source>
        <dbReference type="ARBA" id="ARBA00023002"/>
    </source>
</evidence>
<keyword evidence="10" id="KW-1185">Reference proteome</keyword>
<comment type="similarity">
    <text evidence="2">Belongs to the GMC oxidoreductase family.</text>
</comment>
<dbReference type="SUPFAM" id="SSF51905">
    <property type="entry name" value="FAD/NAD(P)-binding domain"/>
    <property type="match status" value="1"/>
</dbReference>
<dbReference type="Gene3D" id="3.50.50.60">
    <property type="entry name" value="FAD/NAD(P)-binding domain"/>
    <property type="match status" value="2"/>
</dbReference>
<evidence type="ECO:0000259" key="8">
    <source>
        <dbReference type="Pfam" id="PF05199"/>
    </source>
</evidence>
<dbReference type="PANTHER" id="PTHR42784">
    <property type="entry name" value="PYRANOSE 2-OXIDASE"/>
    <property type="match status" value="1"/>
</dbReference>
<dbReference type="InterPro" id="IPR000172">
    <property type="entry name" value="GMC_OxRdtase_N"/>
</dbReference>
<organism evidence="9 10">
    <name type="scientific">Paracoccus yeei</name>
    <dbReference type="NCBI Taxonomy" id="147645"/>
    <lineage>
        <taxon>Bacteria</taxon>
        <taxon>Pseudomonadati</taxon>
        <taxon>Pseudomonadota</taxon>
        <taxon>Alphaproteobacteria</taxon>
        <taxon>Rhodobacterales</taxon>
        <taxon>Paracoccaceae</taxon>
        <taxon>Paracoccus</taxon>
    </lineage>
</organism>
<dbReference type="GO" id="GO:0016614">
    <property type="term" value="F:oxidoreductase activity, acting on CH-OH group of donors"/>
    <property type="evidence" value="ECO:0007669"/>
    <property type="project" value="InterPro"/>
</dbReference>
<keyword evidence="4" id="KW-0274">FAD</keyword>
<dbReference type="EMBL" id="CP020442">
    <property type="protein sequence ID" value="ARC36016.1"/>
    <property type="molecule type" value="Genomic_DNA"/>
</dbReference>
<gene>
    <name evidence="9" type="ORF">A6J80_06145</name>
</gene>
<dbReference type="Pfam" id="PF00732">
    <property type="entry name" value="GMC_oxred_N"/>
    <property type="match status" value="1"/>
</dbReference>
<sequence length="590" mass="63835">METPQDEARALIDRVWDAVVVGTGIGGATLGHALAQAGLSVLFLERGQFNGAAGSIAGGWLEALVPARPEGPNSEERRRAGRLDAPISDVSSGEAKPILPLLGIGTGGSSALYGMVMERFFPSDFTPGDWFPKSGGANLPERWPVSYDEMAPFYARAEALYGVRATPDPLHECAGARGIKEPPPLHAVSRELAQGLRGRGLHPYHVPMACEYRDGCRECLGFLCPMACKNDSARACLKPALASGKAHLLTGCTVERIRARDGEAVGAEASWQGETVFIKGRIVALAAGAVHSPALLLRSGGAGGLANGSGQVGRNLMRHLIDYYLVRTRARAEPGPVKQLALNDFYHHEGTKLGTLQANGRMPPARIVAAGLRADWRPHIGPFDALWPLARPAVEWQVARMLRRSHIFVSFLEDLPHAENRITLGEDGRAIRLAYKIPPADHERLARFRRLIGQSLSDFRVRPIHRAHLNAMLGHVCGTCRFGDDPATSVLDRNNRTHEVANLYVVDASFLPTSGGTNPLLPLPPTRCASPKPCCGRFSPDLRKRLRPAERGTPVSDARTVYALRCCPFRSRSGPQARHSCKCPCKVSTP</sequence>
<feature type="domain" description="FAD-dependent oxidoreductase 2 FAD-binding" evidence="7">
    <location>
        <begin position="17"/>
        <end position="68"/>
    </location>
</feature>
<feature type="domain" description="Glucose-methanol-choline oxidoreductase C-terminal" evidence="8">
    <location>
        <begin position="417"/>
        <end position="522"/>
    </location>
</feature>
<evidence type="ECO:0000256" key="4">
    <source>
        <dbReference type="ARBA" id="ARBA00022827"/>
    </source>
</evidence>
<dbReference type="Pfam" id="PF00890">
    <property type="entry name" value="FAD_binding_2"/>
    <property type="match status" value="1"/>
</dbReference>
<evidence type="ECO:0000313" key="9">
    <source>
        <dbReference type="EMBL" id="ARC36016.1"/>
    </source>
</evidence>
<dbReference type="InterPro" id="IPR003953">
    <property type="entry name" value="FAD-dep_OxRdtase_2_FAD-bd"/>
</dbReference>
<dbReference type="InterPro" id="IPR007867">
    <property type="entry name" value="GMC_OxRtase_C"/>
</dbReference>
<dbReference type="GO" id="GO:0050660">
    <property type="term" value="F:flavin adenine dinucleotide binding"/>
    <property type="evidence" value="ECO:0007669"/>
    <property type="project" value="InterPro"/>
</dbReference>
<evidence type="ECO:0000259" key="6">
    <source>
        <dbReference type="Pfam" id="PF00732"/>
    </source>
</evidence>
<name>A0A1V0GQ88_9RHOB</name>
<keyword evidence="5" id="KW-0560">Oxidoreductase</keyword>
<evidence type="ECO:0000256" key="1">
    <source>
        <dbReference type="ARBA" id="ARBA00001974"/>
    </source>
</evidence>
<keyword evidence="3" id="KW-0285">Flavoprotein</keyword>
<proteinExistence type="inferred from homology"/>